<organism evidence="1 2">
    <name type="scientific">Thelephora ganbajun</name>
    <name type="common">Ganba fungus</name>
    <dbReference type="NCBI Taxonomy" id="370292"/>
    <lineage>
        <taxon>Eukaryota</taxon>
        <taxon>Fungi</taxon>
        <taxon>Dikarya</taxon>
        <taxon>Basidiomycota</taxon>
        <taxon>Agaricomycotina</taxon>
        <taxon>Agaricomycetes</taxon>
        <taxon>Thelephorales</taxon>
        <taxon>Thelephoraceae</taxon>
        <taxon>Thelephora</taxon>
    </lineage>
</organism>
<evidence type="ECO:0000313" key="1">
    <source>
        <dbReference type="EMBL" id="KAF9645798.1"/>
    </source>
</evidence>
<dbReference type="Proteomes" id="UP000886501">
    <property type="component" value="Unassembled WGS sequence"/>
</dbReference>
<comment type="caution">
    <text evidence="1">The sequence shown here is derived from an EMBL/GenBank/DDBJ whole genome shotgun (WGS) entry which is preliminary data.</text>
</comment>
<dbReference type="EMBL" id="MU118078">
    <property type="protein sequence ID" value="KAF9645798.1"/>
    <property type="molecule type" value="Genomic_DNA"/>
</dbReference>
<keyword evidence="2" id="KW-1185">Reference proteome</keyword>
<gene>
    <name evidence="1" type="ORF">BDM02DRAFT_3119713</name>
</gene>
<name>A0ACB6Z8W1_THEGA</name>
<reference evidence="1" key="2">
    <citation type="journal article" date="2020" name="Nat. Commun.">
        <title>Large-scale genome sequencing of mycorrhizal fungi provides insights into the early evolution of symbiotic traits.</title>
        <authorList>
            <person name="Miyauchi S."/>
            <person name="Kiss E."/>
            <person name="Kuo A."/>
            <person name="Drula E."/>
            <person name="Kohler A."/>
            <person name="Sanchez-Garcia M."/>
            <person name="Morin E."/>
            <person name="Andreopoulos B."/>
            <person name="Barry K.W."/>
            <person name="Bonito G."/>
            <person name="Buee M."/>
            <person name="Carver A."/>
            <person name="Chen C."/>
            <person name="Cichocki N."/>
            <person name="Clum A."/>
            <person name="Culley D."/>
            <person name="Crous P.W."/>
            <person name="Fauchery L."/>
            <person name="Girlanda M."/>
            <person name="Hayes R.D."/>
            <person name="Keri Z."/>
            <person name="LaButti K."/>
            <person name="Lipzen A."/>
            <person name="Lombard V."/>
            <person name="Magnuson J."/>
            <person name="Maillard F."/>
            <person name="Murat C."/>
            <person name="Nolan M."/>
            <person name="Ohm R.A."/>
            <person name="Pangilinan J."/>
            <person name="Pereira M.F."/>
            <person name="Perotto S."/>
            <person name="Peter M."/>
            <person name="Pfister S."/>
            <person name="Riley R."/>
            <person name="Sitrit Y."/>
            <person name="Stielow J.B."/>
            <person name="Szollosi G."/>
            <person name="Zifcakova L."/>
            <person name="Stursova M."/>
            <person name="Spatafora J.W."/>
            <person name="Tedersoo L."/>
            <person name="Vaario L.M."/>
            <person name="Yamada A."/>
            <person name="Yan M."/>
            <person name="Wang P."/>
            <person name="Xu J."/>
            <person name="Bruns T."/>
            <person name="Baldrian P."/>
            <person name="Vilgalys R."/>
            <person name="Dunand C."/>
            <person name="Henrissat B."/>
            <person name="Grigoriev I.V."/>
            <person name="Hibbett D."/>
            <person name="Nagy L.G."/>
            <person name="Martin F.M."/>
        </authorList>
    </citation>
    <scope>NUCLEOTIDE SEQUENCE</scope>
    <source>
        <strain evidence="1">P2</strain>
    </source>
</reference>
<proteinExistence type="predicted"/>
<protein>
    <submittedName>
        <fullName evidence="1">Uncharacterized protein</fullName>
    </submittedName>
</protein>
<accession>A0ACB6Z8W1</accession>
<reference evidence="1" key="1">
    <citation type="submission" date="2019-10" db="EMBL/GenBank/DDBJ databases">
        <authorList>
            <consortium name="DOE Joint Genome Institute"/>
            <person name="Kuo A."/>
            <person name="Miyauchi S."/>
            <person name="Kiss E."/>
            <person name="Drula E."/>
            <person name="Kohler A."/>
            <person name="Sanchez-Garcia M."/>
            <person name="Andreopoulos B."/>
            <person name="Barry K.W."/>
            <person name="Bonito G."/>
            <person name="Buee M."/>
            <person name="Carver A."/>
            <person name="Chen C."/>
            <person name="Cichocki N."/>
            <person name="Clum A."/>
            <person name="Culley D."/>
            <person name="Crous P.W."/>
            <person name="Fauchery L."/>
            <person name="Girlanda M."/>
            <person name="Hayes R."/>
            <person name="Keri Z."/>
            <person name="Labutti K."/>
            <person name="Lipzen A."/>
            <person name="Lombard V."/>
            <person name="Magnuson J."/>
            <person name="Maillard F."/>
            <person name="Morin E."/>
            <person name="Murat C."/>
            <person name="Nolan M."/>
            <person name="Ohm R."/>
            <person name="Pangilinan J."/>
            <person name="Pereira M."/>
            <person name="Perotto S."/>
            <person name="Peter M."/>
            <person name="Riley R."/>
            <person name="Sitrit Y."/>
            <person name="Stielow B."/>
            <person name="Szollosi G."/>
            <person name="Zifcakova L."/>
            <person name="Stursova M."/>
            <person name="Spatafora J.W."/>
            <person name="Tedersoo L."/>
            <person name="Vaario L.-M."/>
            <person name="Yamada A."/>
            <person name="Yan M."/>
            <person name="Wang P."/>
            <person name="Xu J."/>
            <person name="Bruns T."/>
            <person name="Baldrian P."/>
            <person name="Vilgalys R."/>
            <person name="Henrissat B."/>
            <person name="Grigoriev I.V."/>
            <person name="Hibbett D."/>
            <person name="Nagy L.G."/>
            <person name="Martin F.M."/>
        </authorList>
    </citation>
    <scope>NUCLEOTIDE SEQUENCE</scope>
    <source>
        <strain evidence="1">P2</strain>
    </source>
</reference>
<sequence length="487" mass="54676">MPTRPQLEATTTNNICPLTGDGLGPLSSTSLASSLSSLSEDTFVAIEAESGSHSRPLSRSRSRSSDSTSSSDSSIIHHTTTSTMSTFATVKDRNPKIAPTLTSGKITPEVLYRWERSCKEHFRVKDITEKKKVESVLSRLQDFRIADWVEANGVTLKTLEFSAFMEKLRKEALGKDWDRKIKLNILASKQGERPFHEWVYEMQTRNALLRGRQCHFNEEALRETLENNMDQGLELRMRRIVLAEETSLREWIEAVKTEDEFVTREREMAREVVREMLRKEQKGAKATGRIMGTRIDNTAPTMQRSTASTTALPKLTPAERALIFEHQGCFKCRQLYVDHKGANCPNGFPPSGTYKTLTSEYAEAVRDSKNKSRSRAPGPVTHVGYDTVEGVDTRALPSAVLGVGEEESDDSSKYVRTRRIPPLFSEHLEWRCRVGGPSVSEPVAITALITDDSDKSRITSGSPQIIGWISQIVPELPRRGRQFVLDD</sequence>
<evidence type="ECO:0000313" key="2">
    <source>
        <dbReference type="Proteomes" id="UP000886501"/>
    </source>
</evidence>